<proteinExistence type="predicted"/>
<name>A0LEU3_SYNFM</name>
<dbReference type="InterPro" id="IPR008769">
    <property type="entry name" value="PhaF_PhaI"/>
</dbReference>
<dbReference type="eggNOG" id="COG3937">
    <property type="taxonomic scope" value="Bacteria"/>
</dbReference>
<dbReference type="KEGG" id="sfu:Sfum_0244"/>
<dbReference type="STRING" id="335543.Sfum_0244"/>
<dbReference type="HOGENOM" id="CLU_131526_4_3_7"/>
<dbReference type="OrthoDB" id="198919at2"/>
<organism evidence="1 2">
    <name type="scientific">Syntrophobacter fumaroxidans (strain DSM 10017 / MPOB)</name>
    <dbReference type="NCBI Taxonomy" id="335543"/>
    <lineage>
        <taxon>Bacteria</taxon>
        <taxon>Pseudomonadati</taxon>
        <taxon>Thermodesulfobacteriota</taxon>
        <taxon>Syntrophobacteria</taxon>
        <taxon>Syntrophobacterales</taxon>
        <taxon>Syntrophobacteraceae</taxon>
        <taxon>Syntrophobacter</taxon>
    </lineage>
</organism>
<evidence type="ECO:0000313" key="1">
    <source>
        <dbReference type="EMBL" id="ABK15945.1"/>
    </source>
</evidence>
<dbReference type="PANTHER" id="PTHR38664:SF1">
    <property type="entry name" value="SLR0058 PROTEIN"/>
    <property type="match status" value="1"/>
</dbReference>
<gene>
    <name evidence="1" type="ordered locus">Sfum_0244</name>
</gene>
<dbReference type="PANTHER" id="PTHR38664">
    <property type="entry name" value="SLR0058 PROTEIN"/>
    <property type="match status" value="1"/>
</dbReference>
<dbReference type="InParanoid" id="A0LEU3"/>
<dbReference type="RefSeq" id="WP_011697118.1">
    <property type="nucleotide sequence ID" value="NC_008554.1"/>
</dbReference>
<dbReference type="AlphaFoldDB" id="A0LEU3"/>
<dbReference type="EMBL" id="CP000478">
    <property type="protein sequence ID" value="ABK15945.1"/>
    <property type="molecule type" value="Genomic_DNA"/>
</dbReference>
<accession>A0LEU3</accession>
<keyword evidence="2" id="KW-1185">Reference proteome</keyword>
<evidence type="ECO:0008006" key="3">
    <source>
        <dbReference type="Google" id="ProtNLM"/>
    </source>
</evidence>
<dbReference type="Proteomes" id="UP000001784">
    <property type="component" value="Chromosome"/>
</dbReference>
<sequence length="113" mass="12830">MFELIRKSFLAGLGVVVLTKEKVQEFTRMLVEEGRLSTEEADKLADDLVKSGQRQWDEINAKTQETVKKLVNAVDFVRRKEFQDLTARVEALEQRLGMTADTKEADEPKAEGS</sequence>
<evidence type="ECO:0000313" key="2">
    <source>
        <dbReference type="Proteomes" id="UP000001784"/>
    </source>
</evidence>
<reference evidence="1 2" key="1">
    <citation type="submission" date="2006-10" db="EMBL/GenBank/DDBJ databases">
        <title>Complete sequence of Syntrophobacter fumaroxidans MPOB.</title>
        <authorList>
            <consortium name="US DOE Joint Genome Institute"/>
            <person name="Copeland A."/>
            <person name="Lucas S."/>
            <person name="Lapidus A."/>
            <person name="Barry K."/>
            <person name="Detter J.C."/>
            <person name="Glavina del Rio T."/>
            <person name="Hammon N."/>
            <person name="Israni S."/>
            <person name="Pitluck S."/>
            <person name="Goltsman E.G."/>
            <person name="Martinez M."/>
            <person name="Schmutz J."/>
            <person name="Larimer F."/>
            <person name="Land M."/>
            <person name="Hauser L."/>
            <person name="Kyrpides N."/>
            <person name="Kim E."/>
            <person name="Boone D.R."/>
            <person name="Brockman F."/>
            <person name="Culley D."/>
            <person name="Ferry J."/>
            <person name="Gunsalus R."/>
            <person name="McInerney M.J."/>
            <person name="Morrison M."/>
            <person name="Plugge C."/>
            <person name="Rohlin L."/>
            <person name="Scholten J."/>
            <person name="Sieber J."/>
            <person name="Stams A.J.M."/>
            <person name="Worm P."/>
            <person name="Henstra A.M."/>
            <person name="Richardson P."/>
        </authorList>
    </citation>
    <scope>NUCLEOTIDE SEQUENCE [LARGE SCALE GENOMIC DNA]</scope>
    <source>
        <strain evidence="2">DSM 10017 / MPOB</strain>
    </source>
</reference>
<protein>
    <recommendedName>
        <fullName evidence="3">Polyhydroxyalkanoate synthesis regulator phasin</fullName>
    </recommendedName>
</protein>